<proteinExistence type="predicted"/>
<keyword evidence="1" id="KW-1133">Transmembrane helix</keyword>
<dbReference type="RefSeq" id="WP_118233841.1">
    <property type="nucleotide sequence ID" value="NZ_QRHL01000001.1"/>
</dbReference>
<keyword evidence="1" id="KW-0812">Transmembrane</keyword>
<comment type="caution">
    <text evidence="2">The sequence shown here is derived from an EMBL/GenBank/DDBJ whole genome shotgun (WGS) entry which is preliminary data.</text>
</comment>
<feature type="transmembrane region" description="Helical" evidence="1">
    <location>
        <begin position="46"/>
        <end position="64"/>
    </location>
</feature>
<reference evidence="2 3" key="1">
    <citation type="submission" date="2018-08" db="EMBL/GenBank/DDBJ databases">
        <title>A genome reference for cultivated species of the human gut microbiota.</title>
        <authorList>
            <person name="Zou Y."/>
            <person name="Xue W."/>
            <person name="Luo G."/>
        </authorList>
    </citation>
    <scope>NUCLEOTIDE SEQUENCE [LARGE SCALE GENOMIC DNA]</scope>
    <source>
        <strain evidence="2 3">AM25-1</strain>
    </source>
</reference>
<dbReference type="Proteomes" id="UP000284676">
    <property type="component" value="Unassembled WGS sequence"/>
</dbReference>
<dbReference type="AlphaFoldDB" id="A0A414Q225"/>
<keyword evidence="1" id="KW-0472">Membrane</keyword>
<dbReference type="EMBL" id="QRHL01000001">
    <property type="protein sequence ID" value="RHF74859.1"/>
    <property type="molecule type" value="Genomic_DNA"/>
</dbReference>
<evidence type="ECO:0008006" key="4">
    <source>
        <dbReference type="Google" id="ProtNLM"/>
    </source>
</evidence>
<gene>
    <name evidence="2" type="ORF">DW663_00265</name>
</gene>
<feature type="transmembrane region" description="Helical" evidence="1">
    <location>
        <begin position="23"/>
        <end position="40"/>
    </location>
</feature>
<name>A0A414Q225_FUSMR</name>
<evidence type="ECO:0000313" key="3">
    <source>
        <dbReference type="Proteomes" id="UP000284676"/>
    </source>
</evidence>
<evidence type="ECO:0000313" key="2">
    <source>
        <dbReference type="EMBL" id="RHF74859.1"/>
    </source>
</evidence>
<organism evidence="2 3">
    <name type="scientific">Fusobacterium mortiferum</name>
    <dbReference type="NCBI Taxonomy" id="850"/>
    <lineage>
        <taxon>Bacteria</taxon>
        <taxon>Fusobacteriati</taxon>
        <taxon>Fusobacteriota</taxon>
        <taxon>Fusobacteriia</taxon>
        <taxon>Fusobacteriales</taxon>
        <taxon>Fusobacteriaceae</taxon>
        <taxon>Fusobacterium</taxon>
    </lineage>
</organism>
<evidence type="ECO:0000256" key="1">
    <source>
        <dbReference type="SAM" id="Phobius"/>
    </source>
</evidence>
<protein>
    <recommendedName>
        <fullName evidence="4">FUSC family protein</fullName>
    </recommendedName>
</protein>
<sequence>MLNLFIPFFIVYFLTNKFTPKSYFVYGMAFVFMQLMPISIKDLPLRIGALLYSFGVITIGLHLYSKYVRRKKVYEKLKEKFLLLPLQLKKVILGKYISQERVEIRKTIPAMNQLIYSTRNLKYLATEYGKVLYWFMMIFQRFDYFISSYDKNIEISKEEEKYLVKLAELLEFIGEKLSIEGNKESILKIEKFQMEEKNISLNLKEGIGEILNLLKLALSQMKTKGYHKHEKNGKYLKRKKK</sequence>
<accession>A0A414Q225</accession>